<dbReference type="EMBL" id="JAEQNE010000002">
    <property type="protein sequence ID" value="MBL0391761.1"/>
    <property type="molecule type" value="Genomic_DNA"/>
</dbReference>
<comment type="caution">
    <text evidence="2">The sequence shown here is derived from an EMBL/GenBank/DDBJ whole genome shotgun (WGS) entry which is preliminary data.</text>
</comment>
<reference evidence="2 3" key="1">
    <citation type="journal article" date="2017" name="Int. J. Syst. Evol. Microbiol.">
        <title>Ramlibacter monticola sp. nov., isolated from forest soil.</title>
        <authorList>
            <person name="Chaudhary D.K."/>
            <person name="Kim J."/>
        </authorList>
    </citation>
    <scope>NUCLEOTIDE SEQUENCE [LARGE SCALE GENOMIC DNA]</scope>
    <source>
        <strain evidence="2 3">KACC 19175</strain>
    </source>
</reference>
<evidence type="ECO:0000256" key="1">
    <source>
        <dbReference type="SAM" id="SignalP"/>
    </source>
</evidence>
<protein>
    <submittedName>
        <fullName evidence="2">Alpha/beta hydrolase</fullName>
    </submittedName>
</protein>
<name>A0A936Z033_9BURK</name>
<feature type="chain" id="PRO_5037067124" evidence="1">
    <location>
        <begin position="23"/>
        <end position="265"/>
    </location>
</feature>
<evidence type="ECO:0000313" key="2">
    <source>
        <dbReference type="EMBL" id="MBL0391761.1"/>
    </source>
</evidence>
<organism evidence="2 3">
    <name type="scientific">Ramlibacter monticola</name>
    <dbReference type="NCBI Taxonomy" id="1926872"/>
    <lineage>
        <taxon>Bacteria</taxon>
        <taxon>Pseudomonadati</taxon>
        <taxon>Pseudomonadota</taxon>
        <taxon>Betaproteobacteria</taxon>
        <taxon>Burkholderiales</taxon>
        <taxon>Comamonadaceae</taxon>
        <taxon>Ramlibacter</taxon>
    </lineage>
</organism>
<dbReference type="RefSeq" id="WP_201674367.1">
    <property type="nucleotide sequence ID" value="NZ_JAEQNE010000002.1"/>
</dbReference>
<gene>
    <name evidence="2" type="ORF">JJ685_11495</name>
</gene>
<sequence>MRPARWLVTGWLAAALAMGAAAQTAEVTDLPTRADVRLRVLAIRPAAEPPAVLVLLTGGGGHLGIYDNGSLRNEGNFLVRSRSLFVEAGYAVVLVDTPSDRRELRGDFRESAEHATDLGAAIGWARRTFGKPVWVVGTSRGTQSAVNAAVRLQGEARPDGVVLTSTILESTRFGTSTARPVQEMDLAQLSLPVLVLHHAQDPCQVCPPGRLPELMARLPAARSELVTYTGGRSQGQPCEAFSFHGFNGIEPRVVGDIAAWIRAHP</sequence>
<dbReference type="InterPro" id="IPR029058">
    <property type="entry name" value="AB_hydrolase_fold"/>
</dbReference>
<keyword evidence="2" id="KW-0378">Hydrolase</keyword>
<dbReference type="Gene3D" id="3.40.50.1820">
    <property type="entry name" value="alpha/beta hydrolase"/>
    <property type="match status" value="1"/>
</dbReference>
<evidence type="ECO:0000313" key="3">
    <source>
        <dbReference type="Proteomes" id="UP000599109"/>
    </source>
</evidence>
<dbReference type="Proteomes" id="UP000599109">
    <property type="component" value="Unassembled WGS sequence"/>
</dbReference>
<accession>A0A936Z033</accession>
<dbReference type="AlphaFoldDB" id="A0A936Z033"/>
<dbReference type="GO" id="GO:0016787">
    <property type="term" value="F:hydrolase activity"/>
    <property type="evidence" value="ECO:0007669"/>
    <property type="project" value="UniProtKB-KW"/>
</dbReference>
<dbReference type="SUPFAM" id="SSF53474">
    <property type="entry name" value="alpha/beta-Hydrolases"/>
    <property type="match status" value="1"/>
</dbReference>
<keyword evidence="3" id="KW-1185">Reference proteome</keyword>
<keyword evidence="1" id="KW-0732">Signal</keyword>
<proteinExistence type="predicted"/>
<feature type="signal peptide" evidence="1">
    <location>
        <begin position="1"/>
        <end position="22"/>
    </location>
</feature>